<evidence type="ECO:0000313" key="2">
    <source>
        <dbReference type="Proteomes" id="UP000002296"/>
    </source>
</evidence>
<dbReference type="PaxDb" id="353153-Q4DTB2"/>
<gene>
    <name evidence="1" type="ORF">Tc00.1047053510025.230</name>
</gene>
<dbReference type="InParanoid" id="Q4DTB2"/>
<keyword evidence="2" id="KW-1185">Reference proteome</keyword>
<name>Q4DTB2_TRYCC</name>
<organism evidence="1 2">
    <name type="scientific">Trypanosoma cruzi (strain CL Brener)</name>
    <dbReference type="NCBI Taxonomy" id="353153"/>
    <lineage>
        <taxon>Eukaryota</taxon>
        <taxon>Discoba</taxon>
        <taxon>Euglenozoa</taxon>
        <taxon>Kinetoplastea</taxon>
        <taxon>Metakinetoplastina</taxon>
        <taxon>Trypanosomatida</taxon>
        <taxon>Trypanosomatidae</taxon>
        <taxon>Trypanosoma</taxon>
        <taxon>Schizotrypanum</taxon>
    </lineage>
</organism>
<dbReference type="KEGG" id="tcr:510025.230"/>
<reference evidence="1 2" key="1">
    <citation type="journal article" date="2005" name="Science">
        <title>The genome sequence of Trypanosoma cruzi, etiologic agent of Chagas disease.</title>
        <authorList>
            <person name="El-Sayed N.M."/>
            <person name="Myler P.J."/>
            <person name="Bartholomeu D.C."/>
            <person name="Nilsson D."/>
            <person name="Aggarwal G."/>
            <person name="Tran A.N."/>
            <person name="Ghedin E."/>
            <person name="Worthey E.A."/>
            <person name="Delcher A.L."/>
            <person name="Blandin G."/>
            <person name="Westenberger S.J."/>
            <person name="Caler E."/>
            <person name="Cerqueira G.C."/>
            <person name="Branche C."/>
            <person name="Haas B."/>
            <person name="Anupama A."/>
            <person name="Arner E."/>
            <person name="Aslund L."/>
            <person name="Attipoe P."/>
            <person name="Bontempi E."/>
            <person name="Bringaud F."/>
            <person name="Burton P."/>
            <person name="Cadag E."/>
            <person name="Campbell D.A."/>
            <person name="Carrington M."/>
            <person name="Crabtree J."/>
            <person name="Darban H."/>
            <person name="da Silveira J.F."/>
            <person name="de Jong P."/>
            <person name="Edwards K."/>
            <person name="Englund P.T."/>
            <person name="Fazelina G."/>
            <person name="Feldblyum T."/>
            <person name="Ferella M."/>
            <person name="Frasch A.C."/>
            <person name="Gull K."/>
            <person name="Horn D."/>
            <person name="Hou L."/>
            <person name="Huang Y."/>
            <person name="Kindlund E."/>
            <person name="Klingbeil M."/>
            <person name="Kluge S."/>
            <person name="Koo H."/>
            <person name="Lacerda D."/>
            <person name="Levin M.J."/>
            <person name="Lorenzi H."/>
            <person name="Louie T."/>
            <person name="Machado C.R."/>
            <person name="McCulloch R."/>
            <person name="McKenna A."/>
            <person name="Mizuno Y."/>
            <person name="Mottram J.C."/>
            <person name="Nelson S."/>
            <person name="Ochaya S."/>
            <person name="Osoegawa K."/>
            <person name="Pai G."/>
            <person name="Parsons M."/>
            <person name="Pentony M."/>
            <person name="Pettersson U."/>
            <person name="Pop M."/>
            <person name="Ramirez J.L."/>
            <person name="Rinta J."/>
            <person name="Robertson L."/>
            <person name="Salzberg S.L."/>
            <person name="Sanchez D.O."/>
            <person name="Seyler A."/>
            <person name="Sharma R."/>
            <person name="Shetty J."/>
            <person name="Simpson A.J."/>
            <person name="Sisk E."/>
            <person name="Tammi M.T."/>
            <person name="Tarleton R."/>
            <person name="Teixeira S."/>
            <person name="Van Aken S."/>
            <person name="Vogt C."/>
            <person name="Ward P.N."/>
            <person name="Wickstead B."/>
            <person name="Wortman J."/>
            <person name="White O."/>
            <person name="Fraser C.M."/>
            <person name="Stuart K.D."/>
            <person name="Andersson B."/>
        </authorList>
    </citation>
    <scope>NUCLEOTIDE SEQUENCE [LARGE SCALE GENOMIC DNA]</scope>
    <source>
        <strain evidence="1 2">CL Brener</strain>
    </source>
</reference>
<sequence>MWVKKMEMVRRRDAVIADLCLFCLDGPDCGTAFEVAHAAALGKRELTFTFDWRSMREKYGGACDASVMSVEDFGLSFSLMHCDGAEAFDSFDAALHYFLRHSSEWRGCDYGGCVRS</sequence>
<dbReference type="RefSeq" id="XP_817626.1">
    <property type="nucleotide sequence ID" value="XM_812533.1"/>
</dbReference>
<comment type="caution">
    <text evidence="1">The sequence shown here is derived from an EMBL/GenBank/DDBJ whole genome shotgun (WGS) entry which is preliminary data.</text>
</comment>
<dbReference type="Pfam" id="PF05014">
    <property type="entry name" value="Nuc_deoxyrib_tr"/>
    <property type="match status" value="1"/>
</dbReference>
<dbReference type="AlphaFoldDB" id="Q4DTB2"/>
<protein>
    <submittedName>
        <fullName evidence="1">Uncharacterized protein</fullName>
    </submittedName>
</protein>
<dbReference type="EMBL" id="AAHK01000191">
    <property type="protein sequence ID" value="EAN95775.1"/>
    <property type="molecule type" value="Genomic_DNA"/>
</dbReference>
<dbReference type="Proteomes" id="UP000002296">
    <property type="component" value="Unassembled WGS sequence"/>
</dbReference>
<proteinExistence type="predicted"/>
<dbReference type="GeneID" id="3549671"/>
<dbReference type="SUPFAM" id="SSF52309">
    <property type="entry name" value="N-(deoxy)ribosyltransferase-like"/>
    <property type="match status" value="1"/>
</dbReference>
<evidence type="ECO:0000313" key="1">
    <source>
        <dbReference type="EMBL" id="EAN95775.1"/>
    </source>
</evidence>
<dbReference type="SMR" id="Q4DTB2"/>
<dbReference type="InterPro" id="IPR007710">
    <property type="entry name" value="Nucleoside_deoxyribTrfase"/>
</dbReference>
<accession>Q4DTB2</accession>
<dbReference type="FunCoup" id="Q4DTB2">
    <property type="interactions" value="132"/>
</dbReference>
<dbReference type="Gene3D" id="3.40.50.450">
    <property type="match status" value="1"/>
</dbReference>